<dbReference type="RefSeq" id="WP_068820785.1">
    <property type="nucleotide sequence ID" value="NZ_LWHJ01000011.1"/>
</dbReference>
<reference evidence="10 11" key="2">
    <citation type="submission" date="2016-06" db="EMBL/GenBank/DDBJ databases">
        <title>Pedobacter psychrophilus sp. nov., isolated from Antarctic fragmentary rock.</title>
        <authorList>
            <person name="Svec P."/>
        </authorList>
    </citation>
    <scope>NUCLEOTIDE SEQUENCE [LARGE SCALE GENOMIC DNA]</scope>
    <source>
        <strain evidence="10 11">CCM 8644</strain>
    </source>
</reference>
<dbReference type="InterPro" id="IPR006685">
    <property type="entry name" value="MscS_channel_2nd"/>
</dbReference>
<evidence type="ECO:0000313" key="10">
    <source>
        <dbReference type="EMBL" id="OAQ41754.1"/>
    </source>
</evidence>
<comment type="caution">
    <text evidence="10">The sequence shown here is derived from an EMBL/GenBank/DDBJ whole genome shotgun (WGS) entry which is preliminary data.</text>
</comment>
<dbReference type="Gene3D" id="1.10.287.1260">
    <property type="match status" value="1"/>
</dbReference>
<comment type="similarity">
    <text evidence="2">Belongs to the MscS (TC 1.A.23) family.</text>
</comment>
<dbReference type="PANTHER" id="PTHR30221">
    <property type="entry name" value="SMALL-CONDUCTANCE MECHANOSENSITIVE CHANNEL"/>
    <property type="match status" value="1"/>
</dbReference>
<proteinExistence type="inferred from homology"/>
<dbReference type="STRING" id="1826909.A5893_01165"/>
<dbReference type="Gene3D" id="3.30.70.100">
    <property type="match status" value="1"/>
</dbReference>
<dbReference type="InterPro" id="IPR011066">
    <property type="entry name" value="MscS_channel_C_sf"/>
</dbReference>
<evidence type="ECO:0000313" key="11">
    <source>
        <dbReference type="Proteomes" id="UP000078459"/>
    </source>
</evidence>
<dbReference type="SUPFAM" id="SSF82861">
    <property type="entry name" value="Mechanosensitive channel protein MscS (YggB), transmembrane region"/>
    <property type="match status" value="1"/>
</dbReference>
<dbReference type="SUPFAM" id="SSF50182">
    <property type="entry name" value="Sm-like ribonucleoproteins"/>
    <property type="match status" value="1"/>
</dbReference>
<dbReference type="EMBL" id="LWHJ01000011">
    <property type="protein sequence ID" value="OAQ41754.1"/>
    <property type="molecule type" value="Genomic_DNA"/>
</dbReference>
<sequence>MNNFVTEFSNATQHYWDSFILALPKLITAIIIIVIGILISNLISGFIQKRLVRTSKDPLTAKFLTKALKMIFIILVIMMALYAGGFGGIAAGILAAAGASAIVLGFAFKDIGENFIAGFILAFSRPFNVNDTIMVNEIFGKVKALELRYTKIKTFDGKDVYIPNADVLTMPVTNYTEDGFFRLEFIVGIAYEDDIDGAKKEILQILNSHPDLVSDTEHENFVVESELATSTVNLKVLFWADTKDFRKAALVTRGLVINNVKKELILKGYSLPSDIQELKLYGSQQEIPVIIKTSKEVQTEKNIQI</sequence>
<dbReference type="InterPro" id="IPR008910">
    <property type="entry name" value="MSC_TM_helix"/>
</dbReference>
<dbReference type="GO" id="GO:0008381">
    <property type="term" value="F:mechanosensitive monoatomic ion channel activity"/>
    <property type="evidence" value="ECO:0007669"/>
    <property type="project" value="InterPro"/>
</dbReference>
<reference evidence="10 11" key="1">
    <citation type="submission" date="2016-04" db="EMBL/GenBank/DDBJ databases">
        <authorList>
            <person name="Evans L.H."/>
            <person name="Alamgir A."/>
            <person name="Owens N."/>
            <person name="Weber N.D."/>
            <person name="Virtaneva K."/>
            <person name="Barbian K."/>
            <person name="Babar A."/>
            <person name="Rosenke K."/>
        </authorList>
    </citation>
    <scope>NUCLEOTIDE SEQUENCE [LARGE SCALE GENOMIC DNA]</scope>
    <source>
        <strain evidence="10 11">CCM 8644</strain>
    </source>
</reference>
<dbReference type="InterPro" id="IPR010920">
    <property type="entry name" value="LSM_dom_sf"/>
</dbReference>
<dbReference type="InterPro" id="IPR023408">
    <property type="entry name" value="MscS_beta-dom_sf"/>
</dbReference>
<name>A0A179DLJ9_9SPHI</name>
<keyword evidence="4 7" id="KW-0812">Transmembrane</keyword>
<dbReference type="AlphaFoldDB" id="A0A179DLJ9"/>
<keyword evidence="6 7" id="KW-0472">Membrane</keyword>
<comment type="subcellular location">
    <subcellularLocation>
        <location evidence="1">Cell membrane</location>
        <topology evidence="1">Multi-pass membrane protein</topology>
    </subcellularLocation>
</comment>
<evidence type="ECO:0000256" key="6">
    <source>
        <dbReference type="ARBA" id="ARBA00023136"/>
    </source>
</evidence>
<dbReference type="InterPro" id="IPR045275">
    <property type="entry name" value="MscS_archaea/bacteria_type"/>
</dbReference>
<dbReference type="InterPro" id="IPR011014">
    <property type="entry name" value="MscS_channel_TM-2"/>
</dbReference>
<evidence type="ECO:0000256" key="5">
    <source>
        <dbReference type="ARBA" id="ARBA00022989"/>
    </source>
</evidence>
<feature type="transmembrane region" description="Helical" evidence="7">
    <location>
        <begin position="89"/>
        <end position="108"/>
    </location>
</feature>
<dbReference type="Pfam" id="PF21082">
    <property type="entry name" value="MS_channel_3rd"/>
    <property type="match status" value="1"/>
</dbReference>
<keyword evidence="3" id="KW-1003">Cell membrane</keyword>
<keyword evidence="11" id="KW-1185">Reference proteome</keyword>
<organism evidence="10 11">
    <name type="scientific">Pedobacter psychrophilus</name>
    <dbReference type="NCBI Taxonomy" id="1826909"/>
    <lineage>
        <taxon>Bacteria</taxon>
        <taxon>Pseudomonadati</taxon>
        <taxon>Bacteroidota</taxon>
        <taxon>Sphingobacteriia</taxon>
        <taxon>Sphingobacteriales</taxon>
        <taxon>Sphingobacteriaceae</taxon>
        <taxon>Pedobacter</taxon>
    </lineage>
</organism>
<evidence type="ECO:0000256" key="2">
    <source>
        <dbReference type="ARBA" id="ARBA00008017"/>
    </source>
</evidence>
<dbReference type="InterPro" id="IPR049278">
    <property type="entry name" value="MS_channel_C"/>
</dbReference>
<feature type="domain" description="Mechanosensitive ion channel MscS" evidence="8">
    <location>
        <begin position="113"/>
        <end position="176"/>
    </location>
</feature>
<feature type="domain" description="Mechanosensitive ion channel MscS C-terminal" evidence="9">
    <location>
        <begin position="184"/>
        <end position="264"/>
    </location>
</feature>
<dbReference type="Gene3D" id="2.30.30.60">
    <property type="match status" value="1"/>
</dbReference>
<keyword evidence="5 7" id="KW-1133">Transmembrane helix</keyword>
<evidence type="ECO:0000259" key="8">
    <source>
        <dbReference type="Pfam" id="PF00924"/>
    </source>
</evidence>
<evidence type="ECO:0000256" key="3">
    <source>
        <dbReference type="ARBA" id="ARBA00022475"/>
    </source>
</evidence>
<evidence type="ECO:0000259" key="9">
    <source>
        <dbReference type="Pfam" id="PF21082"/>
    </source>
</evidence>
<dbReference type="GO" id="GO:0005886">
    <property type="term" value="C:plasma membrane"/>
    <property type="evidence" value="ECO:0007669"/>
    <property type="project" value="UniProtKB-SubCell"/>
</dbReference>
<evidence type="ECO:0000256" key="4">
    <source>
        <dbReference type="ARBA" id="ARBA00022692"/>
    </source>
</evidence>
<dbReference type="SUPFAM" id="SSF82689">
    <property type="entry name" value="Mechanosensitive channel protein MscS (YggB), C-terminal domain"/>
    <property type="match status" value="1"/>
</dbReference>
<dbReference type="Pfam" id="PF00924">
    <property type="entry name" value="MS_channel_2nd"/>
    <property type="match status" value="1"/>
</dbReference>
<accession>A0A179DLJ9</accession>
<evidence type="ECO:0000256" key="1">
    <source>
        <dbReference type="ARBA" id="ARBA00004651"/>
    </source>
</evidence>
<dbReference type="PANTHER" id="PTHR30221:SF1">
    <property type="entry name" value="SMALL-CONDUCTANCE MECHANOSENSITIVE CHANNEL"/>
    <property type="match status" value="1"/>
</dbReference>
<dbReference type="OrthoDB" id="9809206at2"/>
<protein>
    <submittedName>
        <fullName evidence="10">Mechanosensitive ion channel protein MscS</fullName>
    </submittedName>
</protein>
<feature type="transmembrane region" description="Helical" evidence="7">
    <location>
        <begin position="20"/>
        <end position="43"/>
    </location>
</feature>
<gene>
    <name evidence="10" type="ORF">A5893_01165</name>
</gene>
<evidence type="ECO:0000256" key="7">
    <source>
        <dbReference type="SAM" id="Phobius"/>
    </source>
</evidence>
<dbReference type="Proteomes" id="UP000078459">
    <property type="component" value="Unassembled WGS sequence"/>
</dbReference>
<dbReference type="Pfam" id="PF05552">
    <property type="entry name" value="MS_channel_1st_1"/>
    <property type="match status" value="1"/>
</dbReference>
<feature type="transmembrane region" description="Helical" evidence="7">
    <location>
        <begin position="63"/>
        <end position="83"/>
    </location>
</feature>